<evidence type="ECO:0000256" key="12">
    <source>
        <dbReference type="RuleBase" id="RU003591"/>
    </source>
</evidence>
<comment type="similarity">
    <text evidence="3 12">Belongs to the TPP enzyme family.</text>
</comment>
<dbReference type="Gene3D" id="3.40.50.1220">
    <property type="entry name" value="TPP-binding domain"/>
    <property type="match status" value="1"/>
</dbReference>
<evidence type="ECO:0000259" key="14">
    <source>
        <dbReference type="Pfam" id="PF02775"/>
    </source>
</evidence>
<dbReference type="Pfam" id="PF02775">
    <property type="entry name" value="TPP_enzyme_C"/>
    <property type="match status" value="1"/>
</dbReference>
<evidence type="ECO:0000313" key="17">
    <source>
        <dbReference type="Proteomes" id="UP001595880"/>
    </source>
</evidence>
<dbReference type="InterPro" id="IPR039368">
    <property type="entry name" value="AHAS_TPP"/>
</dbReference>
<dbReference type="EC" id="2.2.1.6" evidence="4 12"/>
<dbReference type="InterPro" id="IPR029035">
    <property type="entry name" value="DHS-like_NAD/FAD-binding_dom"/>
</dbReference>
<keyword evidence="7 12" id="KW-0479">Metal-binding</keyword>
<evidence type="ECO:0000256" key="11">
    <source>
        <dbReference type="ARBA" id="ARBA00048670"/>
    </source>
</evidence>
<evidence type="ECO:0000256" key="4">
    <source>
        <dbReference type="ARBA" id="ARBA00013145"/>
    </source>
</evidence>
<gene>
    <name evidence="16" type="primary">ilvB</name>
    <name evidence="16" type="ORF">ACFOZ1_13535</name>
</gene>
<dbReference type="InterPro" id="IPR012001">
    <property type="entry name" value="Thiamin_PyroP_enz_TPP-bd_dom"/>
</dbReference>
<evidence type="ECO:0000313" key="16">
    <source>
        <dbReference type="EMBL" id="MFC4388818.1"/>
    </source>
</evidence>
<protein>
    <recommendedName>
        <fullName evidence="4 12">Acetolactate synthase</fullName>
        <ecNumber evidence="4 12">2.2.1.6</ecNumber>
    </recommendedName>
</protein>
<keyword evidence="17" id="KW-1185">Reference proteome</keyword>
<dbReference type="SUPFAM" id="SSF52518">
    <property type="entry name" value="Thiamin diphosphate-binding fold (THDP-binding)"/>
    <property type="match status" value="2"/>
</dbReference>
<proteinExistence type="inferred from homology"/>
<comment type="catalytic activity">
    <reaction evidence="11 12">
        <text>2 pyruvate + H(+) = (2S)-2-acetolactate + CO2</text>
        <dbReference type="Rhea" id="RHEA:25249"/>
        <dbReference type="ChEBI" id="CHEBI:15361"/>
        <dbReference type="ChEBI" id="CHEBI:15378"/>
        <dbReference type="ChEBI" id="CHEBI:16526"/>
        <dbReference type="ChEBI" id="CHEBI:58476"/>
        <dbReference type="EC" id="2.2.1.6"/>
    </reaction>
</comment>
<feature type="domain" description="Thiamine pyrophosphate enzyme N-terminal TPP-binding" evidence="15">
    <location>
        <begin position="13"/>
        <end position="105"/>
    </location>
</feature>
<dbReference type="RefSeq" id="WP_390200112.1">
    <property type="nucleotide sequence ID" value="NZ_JBHSDV010000004.1"/>
</dbReference>
<evidence type="ECO:0000256" key="8">
    <source>
        <dbReference type="ARBA" id="ARBA00022842"/>
    </source>
</evidence>
<accession>A0ABV8W018</accession>
<dbReference type="InterPro" id="IPR029061">
    <property type="entry name" value="THDP-binding"/>
</dbReference>
<feature type="domain" description="Thiamine pyrophosphate enzyme central" evidence="13">
    <location>
        <begin position="191"/>
        <end position="324"/>
    </location>
</feature>
<dbReference type="CDD" id="cd02015">
    <property type="entry name" value="TPP_AHAS"/>
    <property type="match status" value="1"/>
</dbReference>
<keyword evidence="8 12" id="KW-0460">Magnesium</keyword>
<comment type="pathway">
    <text evidence="2 12">Amino-acid biosynthesis; L-valine biosynthesis; L-valine from pyruvate: step 1/4.</text>
</comment>
<evidence type="ECO:0000256" key="10">
    <source>
        <dbReference type="ARBA" id="ARBA00023304"/>
    </source>
</evidence>
<evidence type="ECO:0000256" key="5">
    <source>
        <dbReference type="ARBA" id="ARBA00022605"/>
    </source>
</evidence>
<keyword evidence="5 12" id="KW-0028">Amino-acid biosynthesis</keyword>
<comment type="pathway">
    <text evidence="1 12">Amino-acid biosynthesis; L-isoleucine biosynthesis; L-isoleucine from 2-oxobutanoate: step 1/4.</text>
</comment>
<comment type="cofactor">
    <cofactor evidence="12">
        <name>Mg(2+)</name>
        <dbReference type="ChEBI" id="CHEBI:18420"/>
    </cofactor>
    <text evidence="12">Binds 1 Mg(2+) ion per subunit.</text>
</comment>
<evidence type="ECO:0000256" key="9">
    <source>
        <dbReference type="ARBA" id="ARBA00023052"/>
    </source>
</evidence>
<dbReference type="GO" id="GO:0003984">
    <property type="term" value="F:acetolactate synthase activity"/>
    <property type="evidence" value="ECO:0007669"/>
    <property type="project" value="UniProtKB-EC"/>
</dbReference>
<evidence type="ECO:0000259" key="15">
    <source>
        <dbReference type="Pfam" id="PF02776"/>
    </source>
</evidence>
<evidence type="ECO:0000259" key="13">
    <source>
        <dbReference type="Pfam" id="PF00205"/>
    </source>
</evidence>
<comment type="cofactor">
    <cofactor evidence="12">
        <name>thiamine diphosphate</name>
        <dbReference type="ChEBI" id="CHEBI:58937"/>
    </cofactor>
    <text evidence="12">Binds 1 thiamine pyrophosphate per subunit.</text>
</comment>
<dbReference type="PANTHER" id="PTHR18968:SF13">
    <property type="entry name" value="ACETOLACTATE SYNTHASE CATALYTIC SUBUNIT, MITOCHONDRIAL"/>
    <property type="match status" value="1"/>
</dbReference>
<keyword evidence="6 12" id="KW-0808">Transferase</keyword>
<dbReference type="PANTHER" id="PTHR18968">
    <property type="entry name" value="THIAMINE PYROPHOSPHATE ENZYMES"/>
    <property type="match status" value="1"/>
</dbReference>
<reference evidence="17" key="1">
    <citation type="journal article" date="2019" name="Int. J. Syst. Evol. Microbiol.">
        <title>The Global Catalogue of Microorganisms (GCM) 10K type strain sequencing project: providing services to taxonomists for standard genome sequencing and annotation.</title>
        <authorList>
            <consortium name="The Broad Institute Genomics Platform"/>
            <consortium name="The Broad Institute Genome Sequencing Center for Infectious Disease"/>
            <person name="Wu L."/>
            <person name="Ma J."/>
        </authorList>
    </citation>
    <scope>NUCLEOTIDE SEQUENCE [LARGE SCALE GENOMIC DNA]</scope>
    <source>
        <strain evidence="17">KACC 14058</strain>
    </source>
</reference>
<dbReference type="CDD" id="cd07035">
    <property type="entry name" value="TPP_PYR_POX_like"/>
    <property type="match status" value="1"/>
</dbReference>
<comment type="caution">
    <text evidence="16">The sequence shown here is derived from an EMBL/GenBank/DDBJ whole genome shotgun (WGS) entry which is preliminary data.</text>
</comment>
<evidence type="ECO:0000256" key="6">
    <source>
        <dbReference type="ARBA" id="ARBA00022679"/>
    </source>
</evidence>
<dbReference type="InterPro" id="IPR011766">
    <property type="entry name" value="TPP_enzyme_TPP-bd"/>
</dbReference>
<evidence type="ECO:0000256" key="7">
    <source>
        <dbReference type="ARBA" id="ARBA00022723"/>
    </source>
</evidence>
<evidence type="ECO:0000256" key="1">
    <source>
        <dbReference type="ARBA" id="ARBA00004974"/>
    </source>
</evidence>
<keyword evidence="10 12" id="KW-0100">Branched-chain amino acid biosynthesis</keyword>
<evidence type="ECO:0000256" key="2">
    <source>
        <dbReference type="ARBA" id="ARBA00005025"/>
    </source>
</evidence>
<organism evidence="16 17">
    <name type="scientific">Gracilibacillus marinus</name>
    <dbReference type="NCBI Taxonomy" id="630535"/>
    <lineage>
        <taxon>Bacteria</taxon>
        <taxon>Bacillati</taxon>
        <taxon>Bacillota</taxon>
        <taxon>Bacilli</taxon>
        <taxon>Bacillales</taxon>
        <taxon>Bacillaceae</taxon>
        <taxon>Gracilibacillus</taxon>
    </lineage>
</organism>
<dbReference type="Proteomes" id="UP001595880">
    <property type="component" value="Unassembled WGS sequence"/>
</dbReference>
<dbReference type="InterPro" id="IPR012000">
    <property type="entry name" value="Thiamin_PyroP_enz_cen_dom"/>
</dbReference>
<dbReference type="Gene3D" id="3.40.50.970">
    <property type="match status" value="2"/>
</dbReference>
<sequence length="555" mass="61804">MKIRRQAMYNSYENVMVEALKKQNAEVLFGSAFYPYLFQSSKDIQFSPLTHEQSVIHAADGYARATGKPGIAFITTDYGLTNAVTGIATAQIDSVPLIVFVKQCKQFDTYLDIEAITKPISKYYFQIRKRKHIPSIIAEAYQLALAGRNGVIIIEYNPTENDESEQYNDIDSPILTTIQKKHPNVNMNQLNHIVSLIKNAKKPVLLIGGGVIASGASDVLRKFLDQTNIPFVSTLMGLGAIEADHPLHLGMVGMHGTFAANRAVHRADLLVCLGVRFSDRITGKTKGFSPHSTKIQIEIDPAEVNKNIVVDFPIIMDILQFLQTINPLLQDFTLDHWVEEVLTWRKTSPQFSNATSELKPDKIIKLLYSHAHKDVIVATDVGQHQMWTALHYPFQQPRHLLTSGGFGTMGYGLPASIGGALANQNQQVICVTGDGSIQMNIQELFHVANNKLNIKIVILRNGYLGMVRQWQQLFYKNKYSQVKISSPDFIGFATSIGITGYQAKTEKEAEEMIKKAFQIDGPVLLDFIIEEEVNVYPIVPPGGNNTDAILGEDNK</sequence>
<dbReference type="SUPFAM" id="SSF52467">
    <property type="entry name" value="DHS-like NAD/FAD-binding domain"/>
    <property type="match status" value="1"/>
</dbReference>
<dbReference type="EMBL" id="JBHSDV010000004">
    <property type="protein sequence ID" value="MFC4388818.1"/>
    <property type="molecule type" value="Genomic_DNA"/>
</dbReference>
<dbReference type="InterPro" id="IPR045229">
    <property type="entry name" value="TPP_enz"/>
</dbReference>
<feature type="domain" description="Thiamine pyrophosphate enzyme TPP-binding" evidence="14">
    <location>
        <begin position="380"/>
        <end position="527"/>
    </location>
</feature>
<dbReference type="Pfam" id="PF02776">
    <property type="entry name" value="TPP_enzyme_N"/>
    <property type="match status" value="1"/>
</dbReference>
<dbReference type="Pfam" id="PF00205">
    <property type="entry name" value="TPP_enzyme_M"/>
    <property type="match status" value="1"/>
</dbReference>
<dbReference type="NCBIfam" id="TIGR00118">
    <property type="entry name" value="acolac_lg"/>
    <property type="match status" value="1"/>
</dbReference>
<name>A0ABV8W018_9BACI</name>
<dbReference type="InterPro" id="IPR012846">
    <property type="entry name" value="Acetolactate_synth_lsu"/>
</dbReference>
<keyword evidence="9 12" id="KW-0786">Thiamine pyrophosphate</keyword>
<evidence type="ECO:0000256" key="3">
    <source>
        <dbReference type="ARBA" id="ARBA00007812"/>
    </source>
</evidence>